<evidence type="ECO:0000313" key="1">
    <source>
        <dbReference type="EMBL" id="ADC66407.1"/>
    </source>
</evidence>
<name>D3S1E3_FERPA</name>
<dbReference type="STRING" id="589924.Ferp_2283"/>
<dbReference type="KEGG" id="fpl:Ferp_2283"/>
<gene>
    <name evidence="1" type="ordered locus">Ferp_2283</name>
</gene>
<dbReference type="EMBL" id="CP001899">
    <property type="protein sequence ID" value="ADC66407.1"/>
    <property type="molecule type" value="Genomic_DNA"/>
</dbReference>
<dbReference type="eggNOG" id="arCOG02192">
    <property type="taxonomic scope" value="Archaea"/>
</dbReference>
<dbReference type="OrthoDB" id="50478at2157"/>
<dbReference type="Pfam" id="PF09876">
    <property type="entry name" value="DUF2103"/>
    <property type="match status" value="1"/>
</dbReference>
<evidence type="ECO:0008006" key="3">
    <source>
        <dbReference type="Google" id="ProtNLM"/>
    </source>
</evidence>
<accession>D3S1E3</accession>
<dbReference type="Proteomes" id="UP000002613">
    <property type="component" value="Chromosome"/>
</dbReference>
<dbReference type="InterPro" id="IPR018664">
    <property type="entry name" value="DUF2103_metal-binding"/>
</dbReference>
<dbReference type="PaxDb" id="589924-Ferp_2283"/>
<evidence type="ECO:0000313" key="2">
    <source>
        <dbReference type="Proteomes" id="UP000002613"/>
    </source>
</evidence>
<dbReference type="AlphaFoldDB" id="D3S1E3"/>
<protein>
    <recommendedName>
        <fullName evidence="3">Metal-binding protein</fullName>
    </recommendedName>
</protein>
<dbReference type="HOGENOM" id="CLU_1154327_0_0_2"/>
<dbReference type="RefSeq" id="WP_012966744.1">
    <property type="nucleotide sequence ID" value="NC_013849.1"/>
</dbReference>
<keyword evidence="2" id="KW-1185">Reference proteome</keyword>
<sequence>MRCKNCGNRLLSKTSFCLYCGERNAYGCGAYLENEKLKLVFIGEDVETLAFKVYDDEVSLRNLFEICAERIHERRVDRVVVSGERKDFVASMISKFALSDLEVLVTDDMNFDEFVGKLVEFFKRVRKIKKVYVDPEEKISGAHSTIIGGREGFNLIMKLARSPYVKKVVPGVIENKGTSQGGVRIKLTRSDDRGNIRALLIHGAAVQQIYVITTASNKEEGEVVLKELISLL</sequence>
<reference evidence="1 2" key="2">
    <citation type="journal article" date="2011" name="Stand. Genomic Sci.">
        <title>Complete genome sequence of Ferroglobus placidus AEDII12DO.</title>
        <authorList>
            <person name="Anderson I."/>
            <person name="Risso C."/>
            <person name="Holmes D."/>
            <person name="Lucas S."/>
            <person name="Copeland A."/>
            <person name="Lapidus A."/>
            <person name="Cheng J.F."/>
            <person name="Bruce D."/>
            <person name="Goodwin L."/>
            <person name="Pitluck S."/>
            <person name="Saunders E."/>
            <person name="Brettin T."/>
            <person name="Detter J.C."/>
            <person name="Han C."/>
            <person name="Tapia R."/>
            <person name="Larimer F."/>
            <person name="Land M."/>
            <person name="Hauser L."/>
            <person name="Woyke T."/>
            <person name="Lovley D."/>
            <person name="Kyrpides N."/>
            <person name="Ivanova N."/>
        </authorList>
    </citation>
    <scope>NUCLEOTIDE SEQUENCE [LARGE SCALE GENOMIC DNA]</scope>
    <source>
        <strain evidence="2">DSM 10642 / AEDII12DO</strain>
    </source>
</reference>
<reference evidence="2" key="1">
    <citation type="submission" date="2010-02" db="EMBL/GenBank/DDBJ databases">
        <title>Complete sequence of Ferroglobus placidus DSM 10642.</title>
        <authorList>
            <consortium name="US DOE Joint Genome Institute"/>
            <person name="Lucas S."/>
            <person name="Copeland A."/>
            <person name="Lapidus A."/>
            <person name="Cheng J.-F."/>
            <person name="Bruce D."/>
            <person name="Goodwin L."/>
            <person name="Pitluck S."/>
            <person name="Saunders E."/>
            <person name="Brettin T."/>
            <person name="Detter J.C."/>
            <person name="Han C."/>
            <person name="Tapia R."/>
            <person name="Larimer F."/>
            <person name="Land M."/>
            <person name="Hauser L."/>
            <person name="Kyrpides N."/>
            <person name="Ivanova N."/>
            <person name="Holmes D."/>
            <person name="Lovley D."/>
            <person name="Kyrpides N."/>
            <person name="Anderson I.J."/>
            <person name="Woyke T."/>
        </authorList>
    </citation>
    <scope>NUCLEOTIDE SEQUENCE [LARGE SCALE GENOMIC DNA]</scope>
    <source>
        <strain evidence="2">DSM 10642 / AEDII12DO</strain>
    </source>
</reference>
<proteinExistence type="predicted"/>
<dbReference type="GeneID" id="8779822"/>
<organism evidence="1 2">
    <name type="scientific">Ferroglobus placidus (strain DSM 10642 / AEDII12DO)</name>
    <dbReference type="NCBI Taxonomy" id="589924"/>
    <lineage>
        <taxon>Archaea</taxon>
        <taxon>Methanobacteriati</taxon>
        <taxon>Methanobacteriota</taxon>
        <taxon>Archaeoglobi</taxon>
        <taxon>Archaeoglobales</taxon>
        <taxon>Archaeoglobaceae</taxon>
        <taxon>Ferroglobus</taxon>
    </lineage>
</organism>